<evidence type="ECO:0000256" key="12">
    <source>
        <dbReference type="SAM" id="MobiDB-lite"/>
    </source>
</evidence>
<feature type="compositionally biased region" description="Basic residues" evidence="12">
    <location>
        <begin position="98"/>
        <end position="110"/>
    </location>
</feature>
<evidence type="ECO:0000256" key="4">
    <source>
        <dbReference type="ARBA" id="ARBA00022490"/>
    </source>
</evidence>
<feature type="region of interest" description="Disordered" evidence="12">
    <location>
        <begin position="282"/>
        <end position="303"/>
    </location>
</feature>
<comment type="similarity">
    <text evidence="3">Belongs to the NUSAP family.</text>
</comment>
<keyword evidence="7" id="KW-0498">Mitosis</keyword>
<gene>
    <name evidence="13" type="ORF">PACLA_8A040488</name>
</gene>
<keyword evidence="9" id="KW-0206">Cytoskeleton</keyword>
<protein>
    <submittedName>
        <fullName evidence="13">Nucleolar and spindle-associated 1</fullName>
    </submittedName>
</protein>
<keyword evidence="10" id="KW-0539">Nucleus</keyword>
<dbReference type="InterPro" id="IPR026756">
    <property type="entry name" value="NuSAP"/>
</dbReference>
<reference evidence="13" key="1">
    <citation type="submission" date="2020-04" db="EMBL/GenBank/DDBJ databases">
        <authorList>
            <person name="Alioto T."/>
            <person name="Alioto T."/>
            <person name="Gomez Garrido J."/>
        </authorList>
    </citation>
    <scope>NUCLEOTIDE SEQUENCE</scope>
    <source>
        <strain evidence="13">A484AB</strain>
    </source>
</reference>
<evidence type="ECO:0000256" key="3">
    <source>
        <dbReference type="ARBA" id="ARBA00009702"/>
    </source>
</evidence>
<feature type="compositionally biased region" description="Polar residues" evidence="12">
    <location>
        <begin position="133"/>
        <end position="142"/>
    </location>
</feature>
<dbReference type="GO" id="GO:0003677">
    <property type="term" value="F:DNA binding"/>
    <property type="evidence" value="ECO:0007669"/>
    <property type="project" value="UniProtKB-KW"/>
</dbReference>
<keyword evidence="5" id="KW-0132">Cell division</keyword>
<evidence type="ECO:0000313" key="14">
    <source>
        <dbReference type="Proteomes" id="UP001152795"/>
    </source>
</evidence>
<evidence type="ECO:0000256" key="6">
    <source>
        <dbReference type="ARBA" id="ARBA00022701"/>
    </source>
</evidence>
<keyword evidence="14" id="KW-1185">Reference proteome</keyword>
<comment type="caution">
    <text evidence="13">The sequence shown here is derived from an EMBL/GenBank/DDBJ whole genome shotgun (WGS) entry which is preliminary data.</text>
</comment>
<dbReference type="GO" id="GO:0040001">
    <property type="term" value="P:establishment of mitotic spindle localization"/>
    <property type="evidence" value="ECO:0007669"/>
    <property type="project" value="InterPro"/>
</dbReference>
<evidence type="ECO:0000256" key="5">
    <source>
        <dbReference type="ARBA" id="ARBA00022618"/>
    </source>
</evidence>
<comment type="subcellular location">
    <subcellularLocation>
        <location evidence="2">Cytoplasm</location>
        <location evidence="2">Cytoskeleton</location>
        <location evidence="2">Spindle</location>
    </subcellularLocation>
    <subcellularLocation>
        <location evidence="1">Nucleus</location>
    </subcellularLocation>
</comment>
<dbReference type="GO" id="GO:0005730">
    <property type="term" value="C:nucleolus"/>
    <property type="evidence" value="ECO:0007669"/>
    <property type="project" value="TreeGrafter"/>
</dbReference>
<dbReference type="GO" id="GO:0000281">
    <property type="term" value="P:mitotic cytokinesis"/>
    <property type="evidence" value="ECO:0007669"/>
    <property type="project" value="InterPro"/>
</dbReference>
<keyword evidence="11" id="KW-0131">Cell cycle</keyword>
<name>A0A6S7KZH7_PARCT</name>
<keyword evidence="6" id="KW-0493">Microtubule</keyword>
<evidence type="ECO:0000256" key="9">
    <source>
        <dbReference type="ARBA" id="ARBA00023212"/>
    </source>
</evidence>
<dbReference type="PANTHER" id="PTHR15874">
    <property type="entry name" value="NUCLEOLAR AND SPINDLE-ASSOCIATED PROTEIN 1"/>
    <property type="match status" value="1"/>
</dbReference>
<feature type="compositionally biased region" description="Basic residues" evidence="12">
    <location>
        <begin position="333"/>
        <end position="347"/>
    </location>
</feature>
<evidence type="ECO:0000256" key="11">
    <source>
        <dbReference type="ARBA" id="ARBA00023306"/>
    </source>
</evidence>
<dbReference type="Proteomes" id="UP001152795">
    <property type="component" value="Unassembled WGS sequence"/>
</dbReference>
<sequence length="387" mass="43902">MDHTKEELRAMKRADLQKLCKKFGIKANMKTEKLVEGLEELIKYSNTTNLENQENNLPECPSNEVIANKPVSEVEEAKNDAKEPENKSETNKLTTLPAKRKLGSRAKKPPVKAASKIPRRNAKSDPKNMECKTPTTNANGKSKTPKLNKPKDWSKIHQKQFEKMDSLDVYLSKKRKRAEDLGTNATKRAKVLTEKPNTKTEKPNNKTEKPNTKTKVIRRQKLAPEKSVPAKSKSTVVTPKPKKETLNTTKRLTFNFLPSAKENAVQTPGTGKRRATLNDVLHKPATPFRFTSNTMPFGSPTPRQMFDLQASLAKPLRYKPYTGKLPTPPYAKHSPKVSVKKKSAGKSHQRDVKAVKTKNHNERRERQLKTQRRARESAMSRRRGLMI</sequence>
<accession>A0A6S7KZH7</accession>
<evidence type="ECO:0000256" key="1">
    <source>
        <dbReference type="ARBA" id="ARBA00004123"/>
    </source>
</evidence>
<evidence type="ECO:0000256" key="7">
    <source>
        <dbReference type="ARBA" id="ARBA00022776"/>
    </source>
</evidence>
<feature type="compositionally biased region" description="Basic and acidic residues" evidence="12">
    <location>
        <begin position="348"/>
        <end position="379"/>
    </location>
</feature>
<dbReference type="AlphaFoldDB" id="A0A6S7KZH7"/>
<dbReference type="GO" id="GO:0005874">
    <property type="term" value="C:microtubule"/>
    <property type="evidence" value="ECO:0007669"/>
    <property type="project" value="UniProtKB-KW"/>
</dbReference>
<dbReference type="GO" id="GO:0072686">
    <property type="term" value="C:mitotic spindle"/>
    <property type="evidence" value="ECO:0007669"/>
    <property type="project" value="TreeGrafter"/>
</dbReference>
<feature type="region of interest" description="Disordered" evidence="12">
    <location>
        <begin position="50"/>
        <end position="251"/>
    </location>
</feature>
<evidence type="ECO:0000256" key="8">
    <source>
        <dbReference type="ARBA" id="ARBA00023125"/>
    </source>
</evidence>
<proteinExistence type="inferred from homology"/>
<evidence type="ECO:0000256" key="10">
    <source>
        <dbReference type="ARBA" id="ARBA00023242"/>
    </source>
</evidence>
<keyword evidence="8" id="KW-0238">DNA-binding</keyword>
<feature type="region of interest" description="Disordered" evidence="12">
    <location>
        <begin position="319"/>
        <end position="387"/>
    </location>
</feature>
<feature type="compositionally biased region" description="Basic and acidic residues" evidence="12">
    <location>
        <begin position="75"/>
        <end position="90"/>
    </location>
</feature>
<dbReference type="GO" id="GO:0007076">
    <property type="term" value="P:mitotic chromosome condensation"/>
    <property type="evidence" value="ECO:0007669"/>
    <property type="project" value="TreeGrafter"/>
</dbReference>
<dbReference type="OrthoDB" id="3258416at2759"/>
<feature type="compositionally biased region" description="Basic and acidic residues" evidence="12">
    <location>
        <begin position="149"/>
        <end position="166"/>
    </location>
</feature>
<dbReference type="EMBL" id="CACRXK020018910">
    <property type="protein sequence ID" value="CAB4033043.1"/>
    <property type="molecule type" value="Genomic_DNA"/>
</dbReference>
<keyword evidence="4" id="KW-0963">Cytoplasm</keyword>
<evidence type="ECO:0000256" key="2">
    <source>
        <dbReference type="ARBA" id="ARBA00004186"/>
    </source>
</evidence>
<feature type="compositionally biased region" description="Basic and acidic residues" evidence="12">
    <location>
        <begin position="191"/>
        <end position="211"/>
    </location>
</feature>
<dbReference type="Pfam" id="PF16006">
    <property type="entry name" value="NUSAP"/>
    <property type="match status" value="2"/>
</dbReference>
<evidence type="ECO:0000313" key="13">
    <source>
        <dbReference type="EMBL" id="CAB4033043.1"/>
    </source>
</evidence>
<dbReference type="GO" id="GO:0008017">
    <property type="term" value="F:microtubule binding"/>
    <property type="evidence" value="ECO:0007669"/>
    <property type="project" value="TreeGrafter"/>
</dbReference>
<organism evidence="13 14">
    <name type="scientific">Paramuricea clavata</name>
    <name type="common">Red gorgonian</name>
    <name type="synonym">Violescent sea-whip</name>
    <dbReference type="NCBI Taxonomy" id="317549"/>
    <lineage>
        <taxon>Eukaryota</taxon>
        <taxon>Metazoa</taxon>
        <taxon>Cnidaria</taxon>
        <taxon>Anthozoa</taxon>
        <taxon>Octocorallia</taxon>
        <taxon>Malacalcyonacea</taxon>
        <taxon>Plexauridae</taxon>
        <taxon>Paramuricea</taxon>
    </lineage>
</organism>
<dbReference type="PANTHER" id="PTHR15874:SF1">
    <property type="entry name" value="NUCLEOLAR AND SPINDLE-ASSOCIATED PROTEIN 1"/>
    <property type="match status" value="1"/>
</dbReference>